<feature type="compositionally biased region" description="Basic and acidic residues" evidence="8">
    <location>
        <begin position="1002"/>
        <end position="1014"/>
    </location>
</feature>
<evidence type="ECO:0000256" key="2">
    <source>
        <dbReference type="ARBA" id="ARBA00009423"/>
    </source>
</evidence>
<feature type="domain" description="Transforming acidic coiled-coil-containing protein C-terminal" evidence="9">
    <location>
        <begin position="1233"/>
        <end position="1439"/>
    </location>
</feature>
<feature type="compositionally biased region" description="Low complexity" evidence="8">
    <location>
        <begin position="904"/>
        <end position="921"/>
    </location>
</feature>
<evidence type="ECO:0000256" key="5">
    <source>
        <dbReference type="ARBA" id="ARBA00023054"/>
    </source>
</evidence>
<dbReference type="PANTHER" id="PTHR13924:SF10">
    <property type="entry name" value="TRANSFORMING ACIDIC COILED-COIL PROTEIN, ISOFORM K"/>
    <property type="match status" value="1"/>
</dbReference>
<dbReference type="GO" id="GO:0007052">
    <property type="term" value="P:mitotic spindle organization"/>
    <property type="evidence" value="ECO:0007669"/>
    <property type="project" value="InterPro"/>
</dbReference>
<feature type="region of interest" description="Disordered" evidence="8">
    <location>
        <begin position="784"/>
        <end position="805"/>
    </location>
</feature>
<feature type="region of interest" description="Disordered" evidence="8">
    <location>
        <begin position="16"/>
        <end position="59"/>
    </location>
</feature>
<feature type="compositionally biased region" description="Polar residues" evidence="8">
    <location>
        <begin position="225"/>
        <end position="235"/>
    </location>
</feature>
<feature type="region of interest" description="Disordered" evidence="8">
    <location>
        <begin position="308"/>
        <end position="339"/>
    </location>
</feature>
<feature type="compositionally biased region" description="Low complexity" evidence="8">
    <location>
        <begin position="616"/>
        <end position="629"/>
    </location>
</feature>
<feature type="compositionally biased region" description="Basic and acidic residues" evidence="8">
    <location>
        <begin position="1155"/>
        <end position="1168"/>
    </location>
</feature>
<feature type="compositionally biased region" description="Low complexity" evidence="8">
    <location>
        <begin position="198"/>
        <end position="217"/>
    </location>
</feature>
<feature type="compositionally biased region" description="Polar residues" evidence="8">
    <location>
        <begin position="464"/>
        <end position="473"/>
    </location>
</feature>
<evidence type="ECO:0000256" key="3">
    <source>
        <dbReference type="ARBA" id="ARBA00022490"/>
    </source>
</evidence>
<dbReference type="OrthoDB" id="10255048at2759"/>
<feature type="region of interest" description="Disordered" evidence="8">
    <location>
        <begin position="387"/>
        <end position="406"/>
    </location>
</feature>
<feature type="compositionally biased region" description="Low complexity" evidence="8">
    <location>
        <begin position="1138"/>
        <end position="1150"/>
    </location>
</feature>
<feature type="coiled-coil region" evidence="7">
    <location>
        <begin position="1234"/>
        <end position="1314"/>
    </location>
</feature>
<dbReference type="PANTHER" id="PTHR13924">
    <property type="entry name" value="TRANSFORMING ACIDIC COILED-COIL CONTAINING PROTEIN 1/2"/>
    <property type="match status" value="1"/>
</dbReference>
<dbReference type="Pfam" id="PF05010">
    <property type="entry name" value="TACC_C"/>
    <property type="match status" value="1"/>
</dbReference>
<feature type="region of interest" description="Disordered" evidence="8">
    <location>
        <begin position="192"/>
        <end position="249"/>
    </location>
</feature>
<feature type="compositionally biased region" description="Polar residues" evidence="8">
    <location>
        <begin position="20"/>
        <end position="49"/>
    </location>
</feature>
<gene>
    <name evidence="11" type="primary">LOC105226535</name>
</gene>
<feature type="region of interest" description="Disordered" evidence="8">
    <location>
        <begin position="614"/>
        <end position="648"/>
    </location>
</feature>
<evidence type="ECO:0000313" key="10">
    <source>
        <dbReference type="Proteomes" id="UP001652620"/>
    </source>
</evidence>
<keyword evidence="5 7" id="KW-0175">Coiled coil</keyword>
<evidence type="ECO:0000259" key="9">
    <source>
        <dbReference type="Pfam" id="PF05010"/>
    </source>
</evidence>
<feature type="region of interest" description="Disordered" evidence="8">
    <location>
        <begin position="889"/>
        <end position="921"/>
    </location>
</feature>
<sequence length="1444" mass="158864">MEFISNLIKRPISLVRSDSLPPTSNEAGQDTSNSRPITPKQTPSPSHSPLLTFDRVTTPDPKQHLVDSLMVASNIMDAMNGQDEFRPIAVATTTRASSPISQSPKQAQSRSLQTSTTSNVSASGNMNPPSNSVGNTIEELLIEINDNLSKQDDLHTAGALSQHHLPNRPLSLSPTALTQALATEYNAVCSKNPNLKATPSTQSTESLSSSPSLLKSTAMAPVADSVSTTSITATETEPKAGPFGGSTPISLKSGANIDIKCEAASDLIETKTPEMLTALNLNTEDRAKLTFEDGLIPTLTAAISEHEKHDDNLGKDNSNSAQHLKVQPEPDTAASSDNETFTECQSYQIASANDYGFIADEYSFENSEIESYFSAANSRNATLTTGEADPLSVTINKPSEQDESEQGDLQSLVSAISGDDLLASHQHPLDVTFDEEPMDVDESFTELKQNVNVEECQLHTTNVGADNESTSKTAEPEDVVTNEEETECKQLNCTKNEAVPKDSAVSKPETELEITQSKLELSLNKSIEIPTSTTQKNNYEHNNLDISSTETFSEVSADLTQATIATTSSTSIHSANTSLHPIEEELLKYKIPGKQEFGKSWTGSQNALNLTVDMDSSTQSNKSSASSPSFPIKHKGNSLKQFPRSPTAAVPKSMTFLEKSEYTERIETERKKSTASEPKLELFGSRKTSTVDEKPTQHAISENLAASITSTTVCPNEPINDEIASTKINGNTATDEVAPLTSASSIDSSDKRRTYNVTAPVTPSPEIQNVTQKCVNDHDKRRTFNMPAAPQAPSIVGQKSERDEDKRRTFNMPVPTQETDITTQKPENEGNNRRTFNLMGSEDVIEEKISSENNSDTAERPRTYIVSEPTFPMRPNSEGINVPMDIDDTLPTDAGQSNTTQSRTPMQSPTTTVSSSSPIPTLQNRIGNTIPTNTSPPIPTLQNRARNDQTQLIMDDDAFKVPLPPSPASSTASPPIATIHKRPSIHAYKNTEDVVEALSAKEQTKRDASDEKDVFAGNSTPSPMEEQPSSTSNFGNFDSNLNVDVDQQEFASEQFENGNNLILNPSDFDYLLTKGNNSAPIDRSSILLKFDPLLGVPVPANQVQQQKPTKQTPQILQNILGDNLTNLSPTLEEDEHSSSASTSSISNNQSFVVETDNKRKSDEEESAKSKQNLIKISAEKQQRQQQQHQQPTVLKKHDSMSVDVIKDMNIDNDCNKSFENSNSQPDEKQINYKMDELEKKIKNEVLKTEDIEKKLKEAEQREEALIKRITEKDKTITKMTGVIEAYEKAIAELIAEKEQLLQSYEKQLAEVKADRDSNYQHLTSLETTFADLHVKYGKSKEMTLQLKADEEALVVEKRQILENLRLQEQRYEKMKNHAMQQLEIANKKLESLNKEHSIETTKLKALLKKEEISRASINEQLQQKSRENAELVKICDELINGQGS</sequence>
<keyword evidence="3" id="KW-0963">Cytoplasm</keyword>
<dbReference type="GO" id="GO:0005737">
    <property type="term" value="C:cytoplasm"/>
    <property type="evidence" value="ECO:0007669"/>
    <property type="project" value="TreeGrafter"/>
</dbReference>
<keyword evidence="10" id="KW-1185">Reference proteome</keyword>
<comment type="similarity">
    <text evidence="2">Belongs to the TACC family.</text>
</comment>
<accession>A0A6I9UYZ5</accession>
<dbReference type="InParanoid" id="A0A6I9UYZ5"/>
<comment type="subcellular location">
    <subcellularLocation>
        <location evidence="1">Cytoplasm</location>
        <location evidence="1">Cytoskeleton</location>
    </subcellularLocation>
</comment>
<dbReference type="InterPro" id="IPR039915">
    <property type="entry name" value="TACC"/>
</dbReference>
<evidence type="ECO:0000256" key="7">
    <source>
        <dbReference type="SAM" id="Coils"/>
    </source>
</evidence>
<keyword evidence="4" id="KW-0597">Phosphoprotein</keyword>
<evidence type="ECO:0000256" key="8">
    <source>
        <dbReference type="SAM" id="MobiDB-lite"/>
    </source>
</evidence>
<feature type="compositionally biased region" description="Polar residues" evidence="8">
    <location>
        <begin position="894"/>
        <end position="903"/>
    </location>
</feature>
<evidence type="ECO:0000256" key="4">
    <source>
        <dbReference type="ARBA" id="ARBA00022553"/>
    </source>
</evidence>
<dbReference type="RefSeq" id="XP_011203739.2">
    <property type="nucleotide sequence ID" value="XM_011205437.4"/>
</dbReference>
<dbReference type="GeneID" id="105226535"/>
<organism evidence="10 11">
    <name type="scientific">Bactrocera dorsalis</name>
    <name type="common">Oriental fruit fly</name>
    <name type="synonym">Dacus dorsalis</name>
    <dbReference type="NCBI Taxonomy" id="27457"/>
    <lineage>
        <taxon>Eukaryota</taxon>
        <taxon>Metazoa</taxon>
        <taxon>Ecdysozoa</taxon>
        <taxon>Arthropoda</taxon>
        <taxon>Hexapoda</taxon>
        <taxon>Insecta</taxon>
        <taxon>Pterygota</taxon>
        <taxon>Neoptera</taxon>
        <taxon>Endopterygota</taxon>
        <taxon>Diptera</taxon>
        <taxon>Brachycera</taxon>
        <taxon>Muscomorpha</taxon>
        <taxon>Tephritoidea</taxon>
        <taxon>Tephritidae</taxon>
        <taxon>Bactrocera</taxon>
        <taxon>Bactrocera</taxon>
    </lineage>
</organism>
<feature type="coiled-coil region" evidence="7">
    <location>
        <begin position="1357"/>
        <end position="1427"/>
    </location>
</feature>
<dbReference type="GO" id="GO:0007097">
    <property type="term" value="P:nuclear migration"/>
    <property type="evidence" value="ECO:0007669"/>
    <property type="project" value="TreeGrafter"/>
</dbReference>
<keyword evidence="6" id="KW-0206">Cytoskeleton</keyword>
<evidence type="ECO:0000313" key="11">
    <source>
        <dbReference type="RefSeq" id="XP_011203739.2"/>
    </source>
</evidence>
<feature type="compositionally biased region" description="Polar residues" evidence="8">
    <location>
        <begin position="1017"/>
        <end position="1039"/>
    </location>
</feature>
<dbReference type="Proteomes" id="UP001652620">
    <property type="component" value="Unplaced"/>
</dbReference>
<dbReference type="Gene3D" id="1.20.5.1700">
    <property type="match status" value="1"/>
</dbReference>
<dbReference type="InterPro" id="IPR007707">
    <property type="entry name" value="TACC_C"/>
</dbReference>
<dbReference type="GO" id="GO:0005856">
    <property type="term" value="C:cytoskeleton"/>
    <property type="evidence" value="ECO:0007669"/>
    <property type="project" value="UniProtKB-SubCell"/>
</dbReference>
<feature type="region of interest" description="Disordered" evidence="8">
    <location>
        <begin position="999"/>
        <end position="1039"/>
    </location>
</feature>
<feature type="region of interest" description="Disordered" evidence="8">
    <location>
        <begin position="93"/>
        <end position="134"/>
    </location>
</feature>
<evidence type="ECO:0000256" key="6">
    <source>
        <dbReference type="ARBA" id="ARBA00023212"/>
    </source>
</evidence>
<evidence type="ECO:0000256" key="1">
    <source>
        <dbReference type="ARBA" id="ARBA00004245"/>
    </source>
</evidence>
<proteinExistence type="inferred from homology"/>
<feature type="region of interest" description="Disordered" evidence="8">
    <location>
        <begin position="464"/>
        <end position="483"/>
    </location>
</feature>
<dbReference type="KEGG" id="bdr:105226535"/>
<reference evidence="11" key="1">
    <citation type="submission" date="2025-08" db="UniProtKB">
        <authorList>
            <consortium name="RefSeq"/>
        </authorList>
    </citation>
    <scope>IDENTIFICATION</scope>
    <source>
        <tissue evidence="11">Adult</tissue>
    </source>
</reference>
<dbReference type="FunCoup" id="A0A6I9UYZ5">
    <property type="interactions" value="7"/>
</dbReference>
<feature type="region of interest" description="Disordered" evidence="8">
    <location>
        <begin position="1126"/>
        <end position="1199"/>
    </location>
</feature>
<name>A0A6I9UYZ5_BACDO</name>
<protein>
    <submittedName>
        <fullName evidence="11">Transforming acidic coiled-coil-containing protein 2 isoform X1</fullName>
    </submittedName>
</protein>